<dbReference type="Proteomes" id="UP000070513">
    <property type="component" value="Unassembled WGS sequence"/>
</dbReference>
<accession>A0A135WHI1</accession>
<sequence length="65" mass="7962">MQKGKFCNWMLFFLISLKQCKLTYYNVVLMKINHNYLVQKKIPDKARDYIDNKKFYIILLDLQLL</sequence>
<dbReference type="AlphaFoldDB" id="A0A135WHI1"/>
<organism evidence="1 2">
    <name type="scientific">Chryseobacterium kwangjuense</name>
    <dbReference type="NCBI Taxonomy" id="267125"/>
    <lineage>
        <taxon>Bacteria</taxon>
        <taxon>Pseudomonadati</taxon>
        <taxon>Bacteroidota</taxon>
        <taxon>Flavobacteriia</taxon>
        <taxon>Flavobacteriales</taxon>
        <taxon>Weeksellaceae</taxon>
        <taxon>Chryseobacterium group</taxon>
        <taxon>Chryseobacterium</taxon>
    </lineage>
</organism>
<name>A0A135WHI1_9FLAO</name>
<evidence type="ECO:0000313" key="2">
    <source>
        <dbReference type="Proteomes" id="UP000070513"/>
    </source>
</evidence>
<evidence type="ECO:0000313" key="1">
    <source>
        <dbReference type="EMBL" id="KXH84212.1"/>
    </source>
</evidence>
<reference evidence="1 2" key="2">
    <citation type="journal article" date="2016" name="Genome Announc.">
        <title>Draft Genome Sequence of a Biocontrol Rhizobacterium, Chryseobacterium kwangjuense Strain KJ1R5, Isolated from Pepper (Capsicum annuum).</title>
        <authorList>
            <person name="Jeong J.J."/>
            <person name="Park H."/>
            <person name="Park B.H."/>
            <person name="Mannaa M."/>
            <person name="Sang M.K."/>
            <person name="Choi I.G."/>
            <person name="Kim K.D."/>
        </authorList>
    </citation>
    <scope>NUCLEOTIDE SEQUENCE [LARGE SCALE GENOMIC DNA]</scope>
    <source>
        <strain evidence="1 2">KJ1R5</strain>
    </source>
</reference>
<comment type="caution">
    <text evidence="1">The sequence shown here is derived from an EMBL/GenBank/DDBJ whole genome shotgun (WGS) entry which is preliminary data.</text>
</comment>
<reference evidence="2" key="1">
    <citation type="submission" date="2015-12" db="EMBL/GenBank/DDBJ databases">
        <title>Genome sequence of a biocontrol rhizobacterium Chryseobacterium kwangjuense strain KJ1R5 isolated from pepper (Capsicum annuum L.).</title>
        <authorList>
            <person name="Jeong J.-J."/>
            <person name="Park H."/>
            <person name="Mannaa M."/>
            <person name="Sang M.K."/>
            <person name="Choi I.-G."/>
            <person name="Kim K.D."/>
        </authorList>
    </citation>
    <scope>NUCLEOTIDE SEQUENCE [LARGE SCALE GENOMIC DNA]</scope>
    <source>
        <strain evidence="2">KJ1R5</strain>
    </source>
</reference>
<dbReference type="EMBL" id="LPUR01000001">
    <property type="protein sequence ID" value="KXH84212.1"/>
    <property type="molecule type" value="Genomic_DNA"/>
</dbReference>
<protein>
    <submittedName>
        <fullName evidence="1">Uncharacterized protein</fullName>
    </submittedName>
</protein>
<proteinExistence type="predicted"/>
<gene>
    <name evidence="1" type="ORF">AU378_00150</name>
</gene>